<dbReference type="Pfam" id="PF07714">
    <property type="entry name" value="PK_Tyr_Ser-Thr"/>
    <property type="match status" value="1"/>
</dbReference>
<feature type="non-terminal residue" evidence="10">
    <location>
        <position position="1"/>
    </location>
</feature>
<comment type="catalytic activity">
    <reaction evidence="7">
        <text>L-threonyl-[protein] + ATP = O-phospho-L-threonyl-[protein] + ADP + H(+)</text>
        <dbReference type="Rhea" id="RHEA:46608"/>
        <dbReference type="Rhea" id="RHEA-COMP:11060"/>
        <dbReference type="Rhea" id="RHEA-COMP:11605"/>
        <dbReference type="ChEBI" id="CHEBI:15378"/>
        <dbReference type="ChEBI" id="CHEBI:30013"/>
        <dbReference type="ChEBI" id="CHEBI:30616"/>
        <dbReference type="ChEBI" id="CHEBI:61977"/>
        <dbReference type="ChEBI" id="CHEBI:456216"/>
        <dbReference type="EC" id="2.7.11.1"/>
    </reaction>
</comment>
<evidence type="ECO:0000256" key="4">
    <source>
        <dbReference type="ARBA" id="ARBA00022741"/>
    </source>
</evidence>
<keyword evidence="2" id="KW-0723">Serine/threonine-protein kinase</keyword>
<evidence type="ECO:0000313" key="10">
    <source>
        <dbReference type="EMBL" id="CAE8618022.1"/>
    </source>
</evidence>
<dbReference type="GO" id="GO:0004674">
    <property type="term" value="F:protein serine/threonine kinase activity"/>
    <property type="evidence" value="ECO:0007669"/>
    <property type="project" value="UniProtKB-KW"/>
</dbReference>
<keyword evidence="3" id="KW-0808">Transferase</keyword>
<feature type="domain" description="Protein kinase" evidence="9">
    <location>
        <begin position="1"/>
        <end position="103"/>
    </location>
</feature>
<dbReference type="EC" id="2.7.11.1" evidence="1"/>
<keyword evidence="6" id="KW-0067">ATP-binding</keyword>
<protein>
    <recommendedName>
        <fullName evidence="1">non-specific serine/threonine protein kinase</fullName>
        <ecNumber evidence="1">2.7.11.1</ecNumber>
    </recommendedName>
</protein>
<evidence type="ECO:0000256" key="1">
    <source>
        <dbReference type="ARBA" id="ARBA00012513"/>
    </source>
</evidence>
<keyword evidence="5" id="KW-0418">Kinase</keyword>
<dbReference type="Proteomes" id="UP000654075">
    <property type="component" value="Unassembled WGS sequence"/>
</dbReference>
<evidence type="ECO:0000256" key="7">
    <source>
        <dbReference type="ARBA" id="ARBA00047899"/>
    </source>
</evidence>
<dbReference type="GO" id="GO:0005524">
    <property type="term" value="F:ATP binding"/>
    <property type="evidence" value="ECO:0007669"/>
    <property type="project" value="UniProtKB-KW"/>
</dbReference>
<accession>A0A813FWK8</accession>
<evidence type="ECO:0000256" key="5">
    <source>
        <dbReference type="ARBA" id="ARBA00022777"/>
    </source>
</evidence>
<reference evidence="10" key="1">
    <citation type="submission" date="2021-02" db="EMBL/GenBank/DDBJ databases">
        <authorList>
            <person name="Dougan E. K."/>
            <person name="Rhodes N."/>
            <person name="Thang M."/>
            <person name="Chan C."/>
        </authorList>
    </citation>
    <scope>NUCLEOTIDE SEQUENCE</scope>
</reference>
<evidence type="ECO:0000256" key="2">
    <source>
        <dbReference type="ARBA" id="ARBA00022527"/>
    </source>
</evidence>
<dbReference type="Gene3D" id="1.10.510.10">
    <property type="entry name" value="Transferase(Phosphotransferase) domain 1"/>
    <property type="match status" value="1"/>
</dbReference>
<proteinExistence type="predicted"/>
<evidence type="ECO:0000256" key="6">
    <source>
        <dbReference type="ARBA" id="ARBA00022840"/>
    </source>
</evidence>
<dbReference type="InterPro" id="IPR051420">
    <property type="entry name" value="Ser_Thr_Kinases_DiverseReg"/>
</dbReference>
<dbReference type="PANTHER" id="PTHR48005">
    <property type="entry name" value="LEUCINE RICH REPEAT KINASE 2"/>
    <property type="match status" value="1"/>
</dbReference>
<keyword evidence="4" id="KW-0547">Nucleotide-binding</keyword>
<evidence type="ECO:0000256" key="8">
    <source>
        <dbReference type="ARBA" id="ARBA00048679"/>
    </source>
</evidence>
<evidence type="ECO:0000256" key="3">
    <source>
        <dbReference type="ARBA" id="ARBA00022679"/>
    </source>
</evidence>
<evidence type="ECO:0000259" key="9">
    <source>
        <dbReference type="PROSITE" id="PS50011"/>
    </source>
</evidence>
<dbReference type="SUPFAM" id="SSF56112">
    <property type="entry name" value="Protein kinase-like (PK-like)"/>
    <property type="match status" value="1"/>
</dbReference>
<dbReference type="OrthoDB" id="1714095at2759"/>
<dbReference type="InterPro" id="IPR000719">
    <property type="entry name" value="Prot_kinase_dom"/>
</dbReference>
<dbReference type="InterPro" id="IPR011009">
    <property type="entry name" value="Kinase-like_dom_sf"/>
</dbReference>
<comment type="catalytic activity">
    <reaction evidence="8">
        <text>L-seryl-[protein] + ATP = O-phospho-L-seryl-[protein] + ADP + H(+)</text>
        <dbReference type="Rhea" id="RHEA:17989"/>
        <dbReference type="Rhea" id="RHEA-COMP:9863"/>
        <dbReference type="Rhea" id="RHEA-COMP:11604"/>
        <dbReference type="ChEBI" id="CHEBI:15378"/>
        <dbReference type="ChEBI" id="CHEBI:29999"/>
        <dbReference type="ChEBI" id="CHEBI:30616"/>
        <dbReference type="ChEBI" id="CHEBI:83421"/>
        <dbReference type="ChEBI" id="CHEBI:456216"/>
        <dbReference type="EC" id="2.7.11.1"/>
    </reaction>
</comment>
<evidence type="ECO:0000313" key="11">
    <source>
        <dbReference type="Proteomes" id="UP000654075"/>
    </source>
</evidence>
<dbReference type="InterPro" id="IPR001245">
    <property type="entry name" value="Ser-Thr/Tyr_kinase_cat_dom"/>
</dbReference>
<gene>
    <name evidence="10" type="ORF">PGLA1383_LOCUS35673</name>
</gene>
<dbReference type="AlphaFoldDB" id="A0A813FWK8"/>
<dbReference type="PROSITE" id="PS50011">
    <property type="entry name" value="PROTEIN_KINASE_DOM"/>
    <property type="match status" value="1"/>
</dbReference>
<comment type="caution">
    <text evidence="10">The sequence shown here is derived from an EMBL/GenBank/DDBJ whole genome shotgun (WGS) entry which is preliminary data.</text>
</comment>
<sequence>AGSVFRVELPDGSYAAVKVIDLATLGDNAIVAGFEDEIMILSKFRHPNLVVLMGWAKHESCRFLLYEFLSGGDLCARLQKSREKRLPFLWHERLATLRDAATG</sequence>
<dbReference type="PANTHER" id="PTHR48005:SF66">
    <property type="entry name" value="PROTEIN KINASE DOMAIN-CONTAINING PROTEIN"/>
    <property type="match status" value="1"/>
</dbReference>
<name>A0A813FWK8_POLGL</name>
<organism evidence="10 11">
    <name type="scientific">Polarella glacialis</name>
    <name type="common">Dinoflagellate</name>
    <dbReference type="NCBI Taxonomy" id="89957"/>
    <lineage>
        <taxon>Eukaryota</taxon>
        <taxon>Sar</taxon>
        <taxon>Alveolata</taxon>
        <taxon>Dinophyceae</taxon>
        <taxon>Suessiales</taxon>
        <taxon>Suessiaceae</taxon>
        <taxon>Polarella</taxon>
    </lineage>
</organism>
<feature type="non-terminal residue" evidence="10">
    <location>
        <position position="103"/>
    </location>
</feature>
<dbReference type="EMBL" id="CAJNNV010026371">
    <property type="protein sequence ID" value="CAE8618022.1"/>
    <property type="molecule type" value="Genomic_DNA"/>
</dbReference>
<keyword evidence="11" id="KW-1185">Reference proteome</keyword>